<keyword evidence="1" id="KW-0614">Plasmid</keyword>
<geneLocation type="plasmid" evidence="1 3">
    <name>PBr_lp25</name>
</geneLocation>
<reference evidence="3" key="3">
    <citation type="journal article" date="2011" name="J. Bacteriol.">
        <title>Whole-genome sequences of two Borrelia afzelii and two Borrelia garinii Lyme disease agent isolates.</title>
        <authorList>
            <person name="Casjens S.R."/>
            <person name="Mongodin E.F."/>
            <person name="Qiu W.-G."/>
            <person name="Dunn J.J."/>
            <person name="Luft B.J."/>
            <person name="Fraser-Liggett C.M."/>
            <person name="Schutzer S.E."/>
        </authorList>
    </citation>
    <scope>NUCLEOTIDE SEQUENCE [LARGE SCALE GENOMIC DNA]</scope>
    <source>
        <strain evidence="3">PBr</strain>
    </source>
</reference>
<keyword evidence="3" id="KW-1185">Reference proteome</keyword>
<dbReference type="Proteomes" id="UP000006103">
    <property type="component" value="Plasmid PBr_lp28-4"/>
</dbReference>
<name>B8F0I4_BORGR</name>
<sequence>MLLWSKILKRHLKINKNKLKMSLGYFYLFKGEPKIIIPILNSFYYF</sequence>
<geneLocation type="plasmid" evidence="2 3">
    <name>PBr_lp28-4</name>
</geneLocation>
<proteinExistence type="predicted"/>
<organism evidence="1 3">
    <name type="scientific">Borreliella garinii PBr</name>
    <dbReference type="NCBI Taxonomy" id="498743"/>
    <lineage>
        <taxon>Bacteria</taxon>
        <taxon>Pseudomonadati</taxon>
        <taxon>Spirochaetota</taxon>
        <taxon>Spirochaetia</taxon>
        <taxon>Spirochaetales</taxon>
        <taxon>Borreliaceae</taxon>
        <taxon>Borreliella</taxon>
    </lineage>
</organism>
<reference evidence="1 3" key="1">
    <citation type="submission" date="2008-12" db="EMBL/GenBank/DDBJ databases">
        <authorList>
            <person name="Fraser-Liggett C.M."/>
            <person name="Mongodin E.F."/>
            <person name="Casjens B."/>
            <person name="Dunn J."/>
            <person name="Luft B."/>
            <person name="Qiu W."/>
            <person name="Schutzer S."/>
            <person name="Sebastian Y."/>
        </authorList>
    </citation>
    <scope>NUCLEOTIDE SEQUENCE [LARGE SCALE GENOMIC DNA]</scope>
    <source>
        <strain evidence="1 3">PBr</strain>
        <plasmid evidence="1 3">PBr_lp25</plasmid>
    </source>
</reference>
<evidence type="ECO:0000313" key="1">
    <source>
        <dbReference type="EMBL" id="ACL34467.1"/>
    </source>
</evidence>
<evidence type="ECO:0000313" key="3">
    <source>
        <dbReference type="Proteomes" id="UP000006103"/>
    </source>
</evidence>
<protein>
    <submittedName>
        <fullName evidence="1">Uncharacterized protein</fullName>
    </submittedName>
</protein>
<accession>B8F0I4</accession>
<evidence type="ECO:0000313" key="2">
    <source>
        <dbReference type="EMBL" id="ACL34624.1"/>
    </source>
</evidence>
<dbReference type="EMBL" id="CP001304">
    <property type="protein sequence ID" value="ACL34624.1"/>
    <property type="molecule type" value="Genomic_DNA"/>
</dbReference>
<gene>
    <name evidence="1" type="ORF">BGAPBR_E0005</name>
    <name evidence="2" type="ORF">BGAPBR_I0003</name>
</gene>
<dbReference type="EMBL" id="CP001301">
    <property type="protein sequence ID" value="ACL34467.1"/>
    <property type="molecule type" value="Genomic_DNA"/>
</dbReference>
<dbReference type="Proteomes" id="UP000006103">
    <property type="component" value="Plasmid PBr_lp25"/>
</dbReference>
<dbReference type="AlphaFoldDB" id="B8F0I4"/>
<reference evidence="2" key="2">
    <citation type="journal article" date="2011" name="J. Bacteriol.">
        <title>Whole-Genome Sequences of Two Borrelia afzelii and Two Borrelia garinii Lyme Disease Agent Isolates.</title>
        <authorList>
            <person name="Casjens S.R."/>
            <person name="Mongodin E.F."/>
            <person name="Qiu W.-G."/>
            <person name="Dunn J.J."/>
            <person name="Luft B.J."/>
            <person name="Fraser-Liggett C.M."/>
            <person name="Schutzer S.E."/>
        </authorList>
    </citation>
    <scope>NUCLEOTIDE SEQUENCE</scope>
    <source>
        <strain evidence="2">PBr</strain>
        <plasmid evidence="2">PBr_lp28-4</plasmid>
    </source>
</reference>